<evidence type="ECO:0000313" key="1">
    <source>
        <dbReference type="EMBL" id="GAA4680316.1"/>
    </source>
</evidence>
<sequence>MEIDEQVLDTIDGFGRDRALPPLAWMVLTVNGHIHVEGTGPSEPVERWGEALGLDEHRPSSPRTWRGELGPWKVELLAA</sequence>
<keyword evidence="2" id="KW-1185">Reference proteome</keyword>
<gene>
    <name evidence="1" type="ORF">GCM10025780_26940</name>
</gene>
<name>A0ABP8W550_9MICO</name>
<organism evidence="1 2">
    <name type="scientific">Frondihabitans cladoniiphilus</name>
    <dbReference type="NCBI Taxonomy" id="715785"/>
    <lineage>
        <taxon>Bacteria</taxon>
        <taxon>Bacillati</taxon>
        <taxon>Actinomycetota</taxon>
        <taxon>Actinomycetes</taxon>
        <taxon>Micrococcales</taxon>
        <taxon>Microbacteriaceae</taxon>
        <taxon>Frondihabitans</taxon>
    </lineage>
</organism>
<dbReference type="EMBL" id="BAABLM010000005">
    <property type="protein sequence ID" value="GAA4680316.1"/>
    <property type="molecule type" value="Genomic_DNA"/>
</dbReference>
<comment type="caution">
    <text evidence="1">The sequence shown here is derived from an EMBL/GenBank/DDBJ whole genome shotgun (WGS) entry which is preliminary data.</text>
</comment>
<reference evidence="2" key="1">
    <citation type="journal article" date="2019" name="Int. J. Syst. Evol. Microbiol.">
        <title>The Global Catalogue of Microorganisms (GCM) 10K type strain sequencing project: providing services to taxonomists for standard genome sequencing and annotation.</title>
        <authorList>
            <consortium name="The Broad Institute Genomics Platform"/>
            <consortium name="The Broad Institute Genome Sequencing Center for Infectious Disease"/>
            <person name="Wu L."/>
            <person name="Ma J."/>
        </authorList>
    </citation>
    <scope>NUCLEOTIDE SEQUENCE [LARGE SCALE GENOMIC DNA]</scope>
    <source>
        <strain evidence="2">JCM 18956</strain>
    </source>
</reference>
<dbReference type="Proteomes" id="UP001501295">
    <property type="component" value="Unassembled WGS sequence"/>
</dbReference>
<proteinExistence type="predicted"/>
<evidence type="ECO:0000313" key="2">
    <source>
        <dbReference type="Proteomes" id="UP001501295"/>
    </source>
</evidence>
<protein>
    <submittedName>
        <fullName evidence="1">Uncharacterized protein</fullName>
    </submittedName>
</protein>
<dbReference type="RefSeq" id="WP_345376420.1">
    <property type="nucleotide sequence ID" value="NZ_BAABLM010000005.1"/>
</dbReference>
<accession>A0ABP8W550</accession>